<dbReference type="Proteomes" id="UP000189370">
    <property type="component" value="Unassembled WGS sequence"/>
</dbReference>
<protein>
    <submittedName>
        <fullName evidence="2">Phosphohydrolase</fullName>
    </submittedName>
</protein>
<dbReference type="EMBL" id="LWLN01000001">
    <property type="protein sequence ID" value="OLZ42294.1"/>
    <property type="molecule type" value="Genomic_DNA"/>
</dbReference>
<dbReference type="InterPro" id="IPR006675">
    <property type="entry name" value="HDIG_dom"/>
</dbReference>
<dbReference type="InterPro" id="IPR003607">
    <property type="entry name" value="HD/PDEase_dom"/>
</dbReference>
<name>A0A1S8B113_9EURY</name>
<dbReference type="CDD" id="cd00077">
    <property type="entry name" value="HDc"/>
    <property type="match status" value="1"/>
</dbReference>
<accession>A0A1S8B113</accession>
<dbReference type="InterPro" id="IPR006674">
    <property type="entry name" value="HD_domain"/>
</dbReference>
<proteinExistence type="predicted"/>
<dbReference type="RefSeq" id="WP_076147601.1">
    <property type="nucleotide sequence ID" value="NZ_LWLN01000001.1"/>
</dbReference>
<dbReference type="PANTHER" id="PTHR33594">
    <property type="entry name" value="SUPERFAMILY HYDROLASE, PUTATIVE (AFU_ORTHOLOGUE AFUA_1G03035)-RELATED"/>
    <property type="match status" value="1"/>
</dbReference>
<dbReference type="OrthoDB" id="17914at2157"/>
<dbReference type="Pfam" id="PF01966">
    <property type="entry name" value="HD"/>
    <property type="match status" value="1"/>
</dbReference>
<dbReference type="PANTHER" id="PTHR33594:SF1">
    <property type="entry name" value="HD_PDEASE DOMAIN-CONTAINING PROTEIN"/>
    <property type="match status" value="1"/>
</dbReference>
<sequence>MLEAVRDRARPYFDDASPAHDWHHVQRVDRLAETLCERHPELADERVVRLAVYCHDVGRTKEDRGEIDDHATWGAREAERILGDCGADAATIERVQHCIRAHRYSNDVEPATLEAKLVSDADNLDALGAVGIARVFAYGGEIGDPIHDPAQSVEEDDTDAGATQYNHVHKKILDLPARMYTDVGRDLAADRAAFVREYVARFDDEVAGER</sequence>
<comment type="caution">
    <text evidence="2">The sequence shown here is derived from an EMBL/GenBank/DDBJ whole genome shotgun (WGS) entry which is preliminary data.</text>
</comment>
<evidence type="ECO:0000259" key="1">
    <source>
        <dbReference type="SMART" id="SM00471"/>
    </source>
</evidence>
<dbReference type="GO" id="GO:0016787">
    <property type="term" value="F:hydrolase activity"/>
    <property type="evidence" value="ECO:0007669"/>
    <property type="project" value="UniProtKB-KW"/>
</dbReference>
<feature type="domain" description="HD/PDEase" evidence="1">
    <location>
        <begin position="17"/>
        <end position="136"/>
    </location>
</feature>
<dbReference type="STRING" id="301967.A6E15_15550"/>
<evidence type="ECO:0000313" key="3">
    <source>
        <dbReference type="Proteomes" id="UP000189370"/>
    </source>
</evidence>
<dbReference type="NCBIfam" id="TIGR00277">
    <property type="entry name" value="HDIG"/>
    <property type="match status" value="1"/>
</dbReference>
<reference evidence="3" key="1">
    <citation type="submission" date="2016-04" db="EMBL/GenBank/DDBJ databases">
        <authorList>
            <person name="Chen S.-C."/>
            <person name="Lai M.-C."/>
        </authorList>
    </citation>
    <scope>NUCLEOTIDE SEQUENCE [LARGE SCALE GENOMIC DNA]</scope>
    <source>
        <strain evidence="3">AB14</strain>
    </source>
</reference>
<evidence type="ECO:0000313" key="2">
    <source>
        <dbReference type="EMBL" id="OLZ42294.1"/>
    </source>
</evidence>
<organism evidence="2 3">
    <name type="scientific">Natrinema saccharevitans</name>
    <dbReference type="NCBI Taxonomy" id="301967"/>
    <lineage>
        <taxon>Archaea</taxon>
        <taxon>Methanobacteriati</taxon>
        <taxon>Methanobacteriota</taxon>
        <taxon>Stenosarchaea group</taxon>
        <taxon>Halobacteria</taxon>
        <taxon>Halobacteriales</taxon>
        <taxon>Natrialbaceae</taxon>
        <taxon>Natrinema</taxon>
    </lineage>
</organism>
<gene>
    <name evidence="2" type="ORF">A6E15_15550</name>
</gene>
<dbReference type="AlphaFoldDB" id="A0A1S8B113"/>
<dbReference type="SUPFAM" id="SSF109604">
    <property type="entry name" value="HD-domain/PDEase-like"/>
    <property type="match status" value="1"/>
</dbReference>
<keyword evidence="3" id="KW-1185">Reference proteome</keyword>
<dbReference type="SMART" id="SM00471">
    <property type="entry name" value="HDc"/>
    <property type="match status" value="1"/>
</dbReference>
<dbReference type="Gene3D" id="1.10.3210.50">
    <property type="match status" value="1"/>
</dbReference>
<keyword evidence="2" id="KW-0378">Hydrolase</keyword>